<evidence type="ECO:0000313" key="3">
    <source>
        <dbReference type="EMBL" id="MTU03821.1"/>
    </source>
</evidence>
<name>A0A7X2XFI3_9FIRM</name>
<evidence type="ECO:0000313" key="4">
    <source>
        <dbReference type="Proteomes" id="UP000443070"/>
    </source>
</evidence>
<evidence type="ECO:0000256" key="1">
    <source>
        <dbReference type="SAM" id="Phobius"/>
    </source>
</evidence>
<dbReference type="Proteomes" id="UP000443070">
    <property type="component" value="Unassembled WGS sequence"/>
</dbReference>
<gene>
    <name evidence="2" type="ORF">GMD11_05675</name>
    <name evidence="3" type="ORF">GMD18_05320</name>
</gene>
<evidence type="ECO:0008006" key="6">
    <source>
        <dbReference type="Google" id="ProtNLM"/>
    </source>
</evidence>
<dbReference type="EMBL" id="WNBW01000002">
    <property type="protein sequence ID" value="MTU03821.1"/>
    <property type="molecule type" value="Genomic_DNA"/>
</dbReference>
<dbReference type="Proteomes" id="UP000484547">
    <property type="component" value="Unassembled WGS sequence"/>
</dbReference>
<sequence>MQKQRGSVTVIAVVMMLFLMIIAIAWLPMMTMEKTAASSDYREQQAWYAAEAGYKRAIAALNDGSSEWNNWLSKITEIKSGDFYLNSLDNQKADKQGVWYATAITEIKDNNEVDVTIPGDKANYIITSVGSCQGIRKVMRKTYIFGDDGGSGGGDSVGEEVLELPGLVQAGGTVTVVQDQKDFNIDDIDTRFLGKLYGSGFYNVKNNNSFTNEWTDSVNRPTLKTRLPERIFDISKYPKMPPMPDMTWPYTIKTAKNTDYYWDLSNLVDESDPYNIKRVKVVDAGNSAGRIIFIDNQNYNNGIQLNQINGPESDLPVTFIFSALKPVVLTGTITGNVRMFFAGDFQFGMGTETVAYNGLTMFMSNGDMKICSSIWSYKNNPGGGFLSSDKDITIVESASFQGQIQCRGNFKTSGLIQFNDSVLKAPGFTVPKGMK</sequence>
<dbReference type="EMBL" id="WNBM01000002">
    <property type="protein sequence ID" value="MTT75759.1"/>
    <property type="molecule type" value="Genomic_DNA"/>
</dbReference>
<keyword evidence="4" id="KW-1185">Reference proteome</keyword>
<comment type="caution">
    <text evidence="2">The sequence shown here is derived from an EMBL/GenBank/DDBJ whole genome shotgun (WGS) entry which is preliminary data.</text>
</comment>
<dbReference type="RefSeq" id="WP_155163852.1">
    <property type="nucleotide sequence ID" value="NZ_WNBG01000002.1"/>
</dbReference>
<reference evidence="4 5" key="1">
    <citation type="journal article" date="2019" name="Nat. Med.">
        <title>A library of human gut bacterial isolates paired with longitudinal multiomics data enables mechanistic microbiome research.</title>
        <authorList>
            <person name="Poyet M."/>
            <person name="Groussin M."/>
            <person name="Gibbons S.M."/>
            <person name="Avila-Pacheco J."/>
            <person name="Jiang X."/>
            <person name="Kearney S.M."/>
            <person name="Perrotta A.R."/>
            <person name="Berdy B."/>
            <person name="Zhao S."/>
            <person name="Lieberman T.D."/>
            <person name="Swanson P.K."/>
            <person name="Smith M."/>
            <person name="Roesemann S."/>
            <person name="Alexander J.E."/>
            <person name="Rich S.A."/>
            <person name="Livny J."/>
            <person name="Vlamakis H."/>
            <person name="Clish C."/>
            <person name="Bullock K."/>
            <person name="Deik A."/>
            <person name="Scott J."/>
            <person name="Pierce K.A."/>
            <person name="Xavier R.J."/>
            <person name="Alm E.J."/>
        </authorList>
    </citation>
    <scope>NUCLEOTIDE SEQUENCE [LARGE SCALE GENOMIC DNA]</scope>
    <source>
        <strain evidence="2 5">BIOML-A13</strain>
        <strain evidence="3 4">BIOML-A3</strain>
    </source>
</reference>
<keyword evidence="1" id="KW-0472">Membrane</keyword>
<proteinExistence type="predicted"/>
<feature type="transmembrane region" description="Helical" evidence="1">
    <location>
        <begin position="7"/>
        <end position="29"/>
    </location>
</feature>
<keyword evidence="1" id="KW-1133">Transmembrane helix</keyword>
<accession>A0A7X2XFI3</accession>
<evidence type="ECO:0000313" key="2">
    <source>
        <dbReference type="EMBL" id="MTT75759.1"/>
    </source>
</evidence>
<protein>
    <recommendedName>
        <fullName evidence="6">Type 4 fimbrial biogenesis protein PilX N-terminal domain-containing protein</fullName>
    </recommendedName>
</protein>
<organism evidence="2 5">
    <name type="scientific">Phascolarctobacterium faecium</name>
    <dbReference type="NCBI Taxonomy" id="33025"/>
    <lineage>
        <taxon>Bacteria</taxon>
        <taxon>Bacillati</taxon>
        <taxon>Bacillota</taxon>
        <taxon>Negativicutes</taxon>
        <taxon>Acidaminococcales</taxon>
        <taxon>Acidaminococcaceae</taxon>
        <taxon>Phascolarctobacterium</taxon>
    </lineage>
</organism>
<dbReference type="AlphaFoldDB" id="A0A7X2XFI3"/>
<keyword evidence="1" id="KW-0812">Transmembrane</keyword>
<evidence type="ECO:0000313" key="5">
    <source>
        <dbReference type="Proteomes" id="UP000484547"/>
    </source>
</evidence>